<feature type="non-terminal residue" evidence="1">
    <location>
        <position position="1"/>
    </location>
</feature>
<dbReference type="Proteomes" id="UP000257109">
    <property type="component" value="Unassembled WGS sequence"/>
</dbReference>
<evidence type="ECO:0000313" key="1">
    <source>
        <dbReference type="EMBL" id="RDY05249.1"/>
    </source>
</evidence>
<reference evidence="1" key="1">
    <citation type="submission" date="2018-05" db="EMBL/GenBank/DDBJ databases">
        <title>Draft genome of Mucuna pruriens seed.</title>
        <authorList>
            <person name="Nnadi N.E."/>
            <person name="Vos R."/>
            <person name="Hasami M.H."/>
            <person name="Devisetty U.K."/>
            <person name="Aguiy J.C."/>
        </authorList>
    </citation>
    <scope>NUCLEOTIDE SEQUENCE [LARGE SCALE GENOMIC DNA]</scope>
    <source>
        <strain evidence="1">JCA_2017</strain>
    </source>
</reference>
<gene>
    <name evidence="1" type="ORF">CR513_10928</name>
</gene>
<dbReference type="OrthoDB" id="1459910at2759"/>
<organism evidence="1 2">
    <name type="scientific">Mucuna pruriens</name>
    <name type="common">Velvet bean</name>
    <name type="synonym">Dolichos pruriens</name>
    <dbReference type="NCBI Taxonomy" id="157652"/>
    <lineage>
        <taxon>Eukaryota</taxon>
        <taxon>Viridiplantae</taxon>
        <taxon>Streptophyta</taxon>
        <taxon>Embryophyta</taxon>
        <taxon>Tracheophyta</taxon>
        <taxon>Spermatophyta</taxon>
        <taxon>Magnoliopsida</taxon>
        <taxon>eudicotyledons</taxon>
        <taxon>Gunneridae</taxon>
        <taxon>Pentapetalae</taxon>
        <taxon>rosids</taxon>
        <taxon>fabids</taxon>
        <taxon>Fabales</taxon>
        <taxon>Fabaceae</taxon>
        <taxon>Papilionoideae</taxon>
        <taxon>50 kb inversion clade</taxon>
        <taxon>NPAAA clade</taxon>
        <taxon>indigoferoid/millettioid clade</taxon>
        <taxon>Phaseoleae</taxon>
        <taxon>Mucuna</taxon>
    </lineage>
</organism>
<name>A0A371HR35_MUCPR</name>
<comment type="caution">
    <text evidence="1">The sequence shown here is derived from an EMBL/GenBank/DDBJ whole genome shotgun (WGS) entry which is preliminary data.</text>
</comment>
<protein>
    <submittedName>
        <fullName evidence="1">Uncharacterized protein</fullName>
    </submittedName>
</protein>
<keyword evidence="2" id="KW-1185">Reference proteome</keyword>
<dbReference type="EMBL" id="QJKJ01001920">
    <property type="protein sequence ID" value="RDY05249.1"/>
    <property type="molecule type" value="Genomic_DNA"/>
</dbReference>
<evidence type="ECO:0000313" key="2">
    <source>
        <dbReference type="Proteomes" id="UP000257109"/>
    </source>
</evidence>
<dbReference type="AlphaFoldDB" id="A0A371HR35"/>
<proteinExistence type="predicted"/>
<accession>A0A371HR35</accession>
<sequence>MEFGDTLVQFNIFKAMKHPIEDSSLFGIDLVDELVEENLQLNTSNDDTLDFAGDTDIFDCLRSVTIEADCNKLREVRDLSNPEDVCNHEDPKYSYNVGVHVAKIEKQLSAQVATMFIAEYMPRPNKKEQMQQCQLPSTWT</sequence>